<comment type="caution">
    <text evidence="5">The sequence shown here is derived from an EMBL/GenBank/DDBJ whole genome shotgun (WGS) entry which is preliminary data.</text>
</comment>
<protein>
    <recommendedName>
        <fullName evidence="4">FAD-binding domain-containing protein</fullName>
    </recommendedName>
</protein>
<evidence type="ECO:0000313" key="6">
    <source>
        <dbReference type="Proteomes" id="UP000264217"/>
    </source>
</evidence>
<dbReference type="Gene3D" id="3.50.50.60">
    <property type="entry name" value="FAD/NAD(P)-binding domain"/>
    <property type="match status" value="1"/>
</dbReference>
<evidence type="ECO:0000259" key="4">
    <source>
        <dbReference type="Pfam" id="PF01494"/>
    </source>
</evidence>
<dbReference type="Gene3D" id="3.40.30.120">
    <property type="match status" value="1"/>
</dbReference>
<comment type="cofactor">
    <cofactor evidence="1">
        <name>FAD</name>
        <dbReference type="ChEBI" id="CHEBI:57692"/>
    </cofactor>
</comment>
<dbReference type="Gene3D" id="3.30.70.2450">
    <property type="match status" value="1"/>
</dbReference>
<proteinExistence type="predicted"/>
<keyword evidence="6" id="KW-1185">Reference proteome</keyword>
<evidence type="ECO:0000256" key="2">
    <source>
        <dbReference type="ARBA" id="ARBA00022630"/>
    </source>
</evidence>
<accession>A0A372NTR6</accession>
<organism evidence="5 6">
    <name type="scientific">Mucilaginibacter conchicola</name>
    <dbReference type="NCBI Taxonomy" id="2303333"/>
    <lineage>
        <taxon>Bacteria</taxon>
        <taxon>Pseudomonadati</taxon>
        <taxon>Bacteroidota</taxon>
        <taxon>Sphingobacteriia</taxon>
        <taxon>Sphingobacteriales</taxon>
        <taxon>Sphingobacteriaceae</taxon>
        <taxon>Mucilaginibacter</taxon>
    </lineage>
</organism>
<dbReference type="RefSeq" id="WP_117391689.1">
    <property type="nucleotide sequence ID" value="NZ_QWDC01000002.1"/>
</dbReference>
<evidence type="ECO:0000313" key="5">
    <source>
        <dbReference type="EMBL" id="RFZ91977.1"/>
    </source>
</evidence>
<dbReference type="PRINTS" id="PR00420">
    <property type="entry name" value="RNGMNOXGNASE"/>
</dbReference>
<reference evidence="5 6" key="1">
    <citation type="submission" date="2018-08" db="EMBL/GenBank/DDBJ databases">
        <title>Mucilaginibacter sp. MYSH2.</title>
        <authorList>
            <person name="Seo T."/>
        </authorList>
    </citation>
    <scope>NUCLEOTIDE SEQUENCE [LARGE SCALE GENOMIC DNA]</scope>
    <source>
        <strain evidence="5 6">MYSH2</strain>
    </source>
</reference>
<keyword evidence="3" id="KW-0274">FAD</keyword>
<dbReference type="Proteomes" id="UP000264217">
    <property type="component" value="Unassembled WGS sequence"/>
</dbReference>
<dbReference type="AlphaFoldDB" id="A0A372NTR6"/>
<gene>
    <name evidence="5" type="ORF">D0C36_11050</name>
</gene>
<dbReference type="InterPro" id="IPR036188">
    <property type="entry name" value="FAD/NAD-bd_sf"/>
</dbReference>
<name>A0A372NTR6_9SPHI</name>
<keyword evidence="2" id="KW-0285">Flavoprotein</keyword>
<dbReference type="PANTHER" id="PTHR43004">
    <property type="entry name" value="TRK SYSTEM POTASSIUM UPTAKE PROTEIN"/>
    <property type="match status" value="1"/>
</dbReference>
<dbReference type="GO" id="GO:0071949">
    <property type="term" value="F:FAD binding"/>
    <property type="evidence" value="ECO:0007669"/>
    <property type="project" value="InterPro"/>
</dbReference>
<dbReference type="InterPro" id="IPR050641">
    <property type="entry name" value="RIFMO-like"/>
</dbReference>
<sequence length="532" mass="59643">MIAPPQHTSVLIVGAGPSGLMMAAQLLRYGIQPVIVDSKPGPTDQSKALAVQARSLEIYRQMGVVDKLLQEGKKAKGLAYHKDGKYLAGLDLSKVGNNQTLFPYILLYPQSKNERVLLDYLTQAACPVYWQTSLISLKQLGSKSEATLQAGDNTYNITCDYIIGADGAHSVVRKQMGMHFKGDTYNHKFFLADVKLKATLDDQLISLYIDELGFAGFFPLPEANTFRIVASLPDELEQEENPTMDAVLPALNNITKKDLQVEKLNWFTTYKLHHRMATAFSEANCFLIGDAAHIHSPVGGQGMNTGLQDAYNLAWKLAAVLNGQIVPNVLNSYAEERMPVAKELLNTTDRIFNVVTSRSWFGNLLKRYVVPKVLKFGWENNGIREQFFKRASQTGISYRDSKLSLSLGRPTDIKAGDRLPYLEIYDEKKKAQTDIHTWCVKPGFTLLTFGHVQESFLFTIAKWLTQEYKGAINFFHLPYSSANQKVFDVLQITEGTRKAVIVRPDMHIGYLNDLIDISMMNNYLHNIVGFKA</sequence>
<dbReference type="SUPFAM" id="SSF51905">
    <property type="entry name" value="FAD/NAD(P)-binding domain"/>
    <property type="match status" value="1"/>
</dbReference>
<dbReference type="Pfam" id="PF01494">
    <property type="entry name" value="FAD_binding_3"/>
    <property type="match status" value="1"/>
</dbReference>
<evidence type="ECO:0000256" key="3">
    <source>
        <dbReference type="ARBA" id="ARBA00022827"/>
    </source>
</evidence>
<dbReference type="OrthoDB" id="9766816at2"/>
<feature type="domain" description="FAD-binding" evidence="4">
    <location>
        <begin position="8"/>
        <end position="346"/>
    </location>
</feature>
<dbReference type="GO" id="GO:0016709">
    <property type="term" value="F:oxidoreductase activity, acting on paired donors, with incorporation or reduction of molecular oxygen, NAD(P)H as one donor, and incorporation of one atom of oxygen"/>
    <property type="evidence" value="ECO:0007669"/>
    <property type="project" value="UniProtKB-ARBA"/>
</dbReference>
<dbReference type="PANTHER" id="PTHR43004:SF19">
    <property type="entry name" value="BINDING MONOOXYGENASE, PUTATIVE (JCVI)-RELATED"/>
    <property type="match status" value="1"/>
</dbReference>
<dbReference type="InterPro" id="IPR002938">
    <property type="entry name" value="FAD-bd"/>
</dbReference>
<dbReference type="EMBL" id="QWDC01000002">
    <property type="protein sequence ID" value="RFZ91977.1"/>
    <property type="molecule type" value="Genomic_DNA"/>
</dbReference>
<evidence type="ECO:0000256" key="1">
    <source>
        <dbReference type="ARBA" id="ARBA00001974"/>
    </source>
</evidence>